<gene>
    <name evidence="1" type="ORF">NPIL_672991</name>
</gene>
<reference evidence="1" key="1">
    <citation type="submission" date="2020-08" db="EMBL/GenBank/DDBJ databases">
        <title>Multicomponent nature underlies the extraordinary mechanical properties of spider dragline silk.</title>
        <authorList>
            <person name="Kono N."/>
            <person name="Nakamura H."/>
            <person name="Mori M."/>
            <person name="Yoshida Y."/>
            <person name="Ohtoshi R."/>
            <person name="Malay A.D."/>
            <person name="Moran D.A.P."/>
            <person name="Tomita M."/>
            <person name="Numata K."/>
            <person name="Arakawa K."/>
        </authorList>
    </citation>
    <scope>NUCLEOTIDE SEQUENCE</scope>
</reference>
<name>A0A8X6MGB3_NEPPI</name>
<keyword evidence="2" id="KW-1185">Reference proteome</keyword>
<dbReference type="AlphaFoldDB" id="A0A8X6MGB3"/>
<protein>
    <submittedName>
        <fullName evidence="1">Uncharacterized protein</fullName>
    </submittedName>
</protein>
<dbReference type="EMBL" id="BMAW01092199">
    <property type="protein sequence ID" value="GFS53666.1"/>
    <property type="molecule type" value="Genomic_DNA"/>
</dbReference>
<proteinExistence type="predicted"/>
<dbReference type="Proteomes" id="UP000887013">
    <property type="component" value="Unassembled WGS sequence"/>
</dbReference>
<comment type="caution">
    <text evidence="1">The sequence shown here is derived from an EMBL/GenBank/DDBJ whole genome shotgun (WGS) entry which is preliminary data.</text>
</comment>
<accession>A0A8X6MGB3</accession>
<evidence type="ECO:0000313" key="1">
    <source>
        <dbReference type="EMBL" id="GFS53666.1"/>
    </source>
</evidence>
<organism evidence="1 2">
    <name type="scientific">Nephila pilipes</name>
    <name type="common">Giant wood spider</name>
    <name type="synonym">Nephila maculata</name>
    <dbReference type="NCBI Taxonomy" id="299642"/>
    <lineage>
        <taxon>Eukaryota</taxon>
        <taxon>Metazoa</taxon>
        <taxon>Ecdysozoa</taxon>
        <taxon>Arthropoda</taxon>
        <taxon>Chelicerata</taxon>
        <taxon>Arachnida</taxon>
        <taxon>Araneae</taxon>
        <taxon>Araneomorphae</taxon>
        <taxon>Entelegynae</taxon>
        <taxon>Araneoidea</taxon>
        <taxon>Nephilidae</taxon>
        <taxon>Nephila</taxon>
    </lineage>
</organism>
<evidence type="ECO:0000313" key="2">
    <source>
        <dbReference type="Proteomes" id="UP000887013"/>
    </source>
</evidence>
<sequence>MARTQKRRYVVEVMDQHLQDDSRNDLKKCSMLDDGVSEELLRKLNNVQSILSTLPQMNQPQTQLYPFLPWPRTQKPRICGGGNGSAFAGIGGEKIEDGFKGVLEALGVHPDQASRNLRQMEDKSVQVNSEEEFWSKQWDQIYSEQHLSERPIEVLFVY</sequence>